<proteinExistence type="predicted"/>
<feature type="compositionally biased region" description="Polar residues" evidence="1">
    <location>
        <begin position="193"/>
        <end position="206"/>
    </location>
</feature>
<dbReference type="Gene3D" id="2.30.30.40">
    <property type="entry name" value="SH3 Domains"/>
    <property type="match status" value="6"/>
</dbReference>
<dbReference type="InterPro" id="IPR052354">
    <property type="entry name" value="Cell_Wall_Dynamics_Protein"/>
</dbReference>
<protein>
    <recommendedName>
        <fullName evidence="3">SH3b domain-containing protein</fullName>
    </recommendedName>
</protein>
<evidence type="ECO:0000259" key="3">
    <source>
        <dbReference type="PROSITE" id="PS51781"/>
    </source>
</evidence>
<evidence type="ECO:0000256" key="2">
    <source>
        <dbReference type="SAM" id="SignalP"/>
    </source>
</evidence>
<dbReference type="Proteomes" id="UP001348492">
    <property type="component" value="Chromosome"/>
</dbReference>
<evidence type="ECO:0000313" key="5">
    <source>
        <dbReference type="Proteomes" id="UP001348492"/>
    </source>
</evidence>
<dbReference type="PANTHER" id="PTHR34408">
    <property type="entry name" value="FAMILY PROTEIN, PUTATIVE-RELATED"/>
    <property type="match status" value="1"/>
</dbReference>
<dbReference type="InterPro" id="IPR003646">
    <property type="entry name" value="SH3-like_bac-type"/>
</dbReference>
<dbReference type="SMART" id="SM00287">
    <property type="entry name" value="SH3b"/>
    <property type="match status" value="6"/>
</dbReference>
<dbReference type="InterPro" id="IPR036028">
    <property type="entry name" value="SH3-like_dom_sf"/>
</dbReference>
<dbReference type="Pfam" id="PF08239">
    <property type="entry name" value="SH3_3"/>
    <property type="match status" value="6"/>
</dbReference>
<feature type="chain" id="PRO_5045388550" description="SH3b domain-containing protein" evidence="2">
    <location>
        <begin position="22"/>
        <end position="474"/>
    </location>
</feature>
<name>A0ABZ2EWZ9_9FIRM</name>
<sequence length="474" mass="52240">MKNNMFKKVMITGLVSTVCMSGIFTGNFSTKNSNYITTAYAATIKETVYSAKGAAKSNLNVRKGPNTTYAKVGSLKKSAKVNIVAKTSNNWYKIKLNNGYGYVSSQYITITNNKPESSESLYSANGTANNNVNVRKGPNTTYAKVGSLKKNSKVTIVAKSSNNWYKIKFNSGYGYVSSQYITIKTNKPEPSETPYSANGTVNNTLNARKGPDTTYAKVGSLKKNSKVTIIAKTDNGWYKIKFNNGYAYVSSQFITIANNKPDSSETPYSVNGTANNNINVRKGPNTTYSKVGSLKKNSKVTIVAKADNGWYKIKFNSGYGYVSSQYITIKTNKPDPSETPCFAEATITDNINVRKGPNTTYAKIGSLKKNAKVSVVAKTSNNWYKIKFNNSYAYVSSQYVTLTEIEELEYSATASILSDVYVRKGPNTNYEKIGTVKKDEKVDIVAITSNGWSKIKYNNTFGYIYGEYVDILTK</sequence>
<reference evidence="4 5" key="1">
    <citation type="journal article" date="2023" name="PLoS ONE">
        <title>Genome-based metabolic and phylogenomic analysis of three Terrisporobacter species.</title>
        <authorList>
            <person name="Boer T."/>
            <person name="Bengelsdorf F.R."/>
            <person name="Bomeke M."/>
            <person name="Daniel R."/>
            <person name="Poehlein A."/>
        </authorList>
    </citation>
    <scope>NUCLEOTIDE SEQUENCE [LARGE SCALE GENOMIC DNA]</scope>
    <source>
        <strain evidence="4 5">DSM 1288</strain>
    </source>
</reference>
<gene>
    <name evidence="4" type="ORF">TEGL_24650</name>
</gene>
<dbReference type="RefSeq" id="WP_018592707.1">
    <property type="nucleotide sequence ID" value="NZ_CP117523.1"/>
</dbReference>
<dbReference type="EMBL" id="CP117523">
    <property type="protein sequence ID" value="WWD84043.1"/>
    <property type="molecule type" value="Genomic_DNA"/>
</dbReference>
<feature type="domain" description="SH3b" evidence="3">
    <location>
        <begin position="409"/>
        <end position="473"/>
    </location>
</feature>
<accession>A0ABZ2EWZ9</accession>
<feature type="signal peptide" evidence="2">
    <location>
        <begin position="1"/>
        <end position="21"/>
    </location>
</feature>
<evidence type="ECO:0000256" key="1">
    <source>
        <dbReference type="SAM" id="MobiDB-lite"/>
    </source>
</evidence>
<feature type="domain" description="SH3b" evidence="3">
    <location>
        <begin position="46"/>
        <end position="112"/>
    </location>
</feature>
<feature type="domain" description="SH3b" evidence="3">
    <location>
        <begin position="118"/>
        <end position="185"/>
    </location>
</feature>
<feature type="domain" description="SH3b" evidence="3">
    <location>
        <begin position="196"/>
        <end position="258"/>
    </location>
</feature>
<dbReference type="PROSITE" id="PS51781">
    <property type="entry name" value="SH3B"/>
    <property type="match status" value="6"/>
</dbReference>
<dbReference type="PANTHER" id="PTHR34408:SF1">
    <property type="entry name" value="GLYCOSYL HYDROLASE FAMILY 19 DOMAIN-CONTAINING PROTEIN HI_1415"/>
    <property type="match status" value="1"/>
</dbReference>
<feature type="domain" description="SH3b" evidence="3">
    <location>
        <begin position="265"/>
        <end position="331"/>
    </location>
</feature>
<organism evidence="4 5">
    <name type="scientific">Terrisporobacter glycolicus ATCC 14880 = DSM 1288</name>
    <dbReference type="NCBI Taxonomy" id="1121315"/>
    <lineage>
        <taxon>Bacteria</taxon>
        <taxon>Bacillati</taxon>
        <taxon>Bacillota</taxon>
        <taxon>Clostridia</taxon>
        <taxon>Peptostreptococcales</taxon>
        <taxon>Peptostreptococcaceae</taxon>
        <taxon>Terrisporobacter</taxon>
    </lineage>
</organism>
<dbReference type="SUPFAM" id="SSF50044">
    <property type="entry name" value="SH3-domain"/>
    <property type="match status" value="3"/>
</dbReference>
<feature type="region of interest" description="Disordered" evidence="1">
    <location>
        <begin position="189"/>
        <end position="208"/>
    </location>
</feature>
<evidence type="ECO:0000313" key="4">
    <source>
        <dbReference type="EMBL" id="WWD84043.1"/>
    </source>
</evidence>
<feature type="domain" description="SH3b" evidence="3">
    <location>
        <begin position="342"/>
        <end position="404"/>
    </location>
</feature>
<keyword evidence="2" id="KW-0732">Signal</keyword>
<keyword evidence="5" id="KW-1185">Reference proteome</keyword>